<proteinExistence type="predicted"/>
<keyword evidence="3" id="KW-1185">Reference proteome</keyword>
<dbReference type="EMBL" id="JAPUFD010000029">
    <property type="protein sequence ID" value="MDI1493576.1"/>
    <property type="molecule type" value="Genomic_DNA"/>
</dbReference>
<organism evidence="2 3">
    <name type="scientific">Ramalina farinacea</name>
    <dbReference type="NCBI Taxonomy" id="258253"/>
    <lineage>
        <taxon>Eukaryota</taxon>
        <taxon>Fungi</taxon>
        <taxon>Dikarya</taxon>
        <taxon>Ascomycota</taxon>
        <taxon>Pezizomycotina</taxon>
        <taxon>Lecanoromycetes</taxon>
        <taxon>OSLEUM clade</taxon>
        <taxon>Lecanoromycetidae</taxon>
        <taxon>Lecanorales</taxon>
        <taxon>Lecanorineae</taxon>
        <taxon>Ramalinaceae</taxon>
        <taxon>Ramalina</taxon>
    </lineage>
</organism>
<dbReference type="Proteomes" id="UP001161017">
    <property type="component" value="Unassembled WGS sequence"/>
</dbReference>
<dbReference type="AlphaFoldDB" id="A0AA43TVX5"/>
<evidence type="ECO:0000313" key="2">
    <source>
        <dbReference type="EMBL" id="MDI1493576.1"/>
    </source>
</evidence>
<feature type="region of interest" description="Disordered" evidence="1">
    <location>
        <begin position="1"/>
        <end position="24"/>
    </location>
</feature>
<feature type="compositionally biased region" description="Polar residues" evidence="1">
    <location>
        <begin position="9"/>
        <end position="22"/>
    </location>
</feature>
<accession>A0AA43TVX5</accession>
<sequence length="302" mass="33815">METEAETELTPSGQPLDSSSISDPEPIATADFKGKLLSGLGNRYGMIHTLLDGVGRDNRVFIYLHQDSDTFFTLQSSSILFERPELDGFDGYPSDYDNDLEWRNNHRVYWRLCDKSGNNFAAPKSEPYSKSATWITPEVDGGDLFVPLGWLVERHQGSGFHQATLYVCCINLSTDPVSLWLIYDYRFPYGMWKSPVLVTRGEEGPDPQTSYKDPNCNHCCEDSSCPATGYEADKCMKKSSSLDQTTPGYLEQPHAINDWPSQPEKAQKSPPMEVFPLVGPGLHALKLEGLPQQLASRFVKSE</sequence>
<gene>
    <name evidence="2" type="ORF">OHK93_005367</name>
</gene>
<evidence type="ECO:0000313" key="3">
    <source>
        <dbReference type="Proteomes" id="UP001161017"/>
    </source>
</evidence>
<reference evidence="2" key="1">
    <citation type="journal article" date="2023" name="Genome Biol. Evol.">
        <title>First Whole Genome Sequence and Flow Cytometry Genome Size Data for the Lichen-Forming Fungus Ramalina farinacea (Ascomycota).</title>
        <authorList>
            <person name="Llewellyn T."/>
            <person name="Mian S."/>
            <person name="Hill R."/>
            <person name="Leitch I.J."/>
            <person name="Gaya E."/>
        </authorList>
    </citation>
    <scope>NUCLEOTIDE SEQUENCE</scope>
    <source>
        <strain evidence="2">LIQ254RAFAR</strain>
    </source>
</reference>
<protein>
    <submittedName>
        <fullName evidence="2">Uncharacterized protein</fullName>
    </submittedName>
</protein>
<name>A0AA43TVX5_9LECA</name>
<comment type="caution">
    <text evidence="2">The sequence shown here is derived from an EMBL/GenBank/DDBJ whole genome shotgun (WGS) entry which is preliminary data.</text>
</comment>
<feature type="region of interest" description="Disordered" evidence="1">
    <location>
        <begin position="246"/>
        <end position="274"/>
    </location>
</feature>
<evidence type="ECO:0000256" key="1">
    <source>
        <dbReference type="SAM" id="MobiDB-lite"/>
    </source>
</evidence>